<protein>
    <submittedName>
        <fullName evidence="1">Uncharacterized protein</fullName>
    </submittedName>
</protein>
<name>A0ACC1A0M9_9ROSI</name>
<dbReference type="EMBL" id="CM047909">
    <property type="protein sequence ID" value="KAJ0079573.1"/>
    <property type="molecule type" value="Genomic_DNA"/>
</dbReference>
<sequence length="93" mass="10359">MLVWDRTRVYLTSNKCEVAFGLACWRLSRSSDSHANDEWMIGMMTRHPRGQDSLDASYSKVALYWLARSKPGVEPCGSGEGLSSMVTRVEGTA</sequence>
<proteinExistence type="predicted"/>
<reference evidence="2" key="1">
    <citation type="journal article" date="2023" name="G3 (Bethesda)">
        <title>Genome assembly and association tests identify interacting loci associated with vigor, precocity, and sex in interspecific pistachio rootstocks.</title>
        <authorList>
            <person name="Palmer W."/>
            <person name="Jacygrad E."/>
            <person name="Sagayaradj S."/>
            <person name="Cavanaugh K."/>
            <person name="Han R."/>
            <person name="Bertier L."/>
            <person name="Beede B."/>
            <person name="Kafkas S."/>
            <person name="Golino D."/>
            <person name="Preece J."/>
            <person name="Michelmore R."/>
        </authorList>
    </citation>
    <scope>NUCLEOTIDE SEQUENCE [LARGE SCALE GENOMIC DNA]</scope>
</reference>
<dbReference type="Proteomes" id="UP001164250">
    <property type="component" value="Chromosome 13"/>
</dbReference>
<evidence type="ECO:0000313" key="2">
    <source>
        <dbReference type="Proteomes" id="UP001164250"/>
    </source>
</evidence>
<comment type="caution">
    <text evidence="1">The sequence shown here is derived from an EMBL/GenBank/DDBJ whole genome shotgun (WGS) entry which is preliminary data.</text>
</comment>
<accession>A0ACC1A0M9</accession>
<keyword evidence="2" id="KW-1185">Reference proteome</keyword>
<gene>
    <name evidence="1" type="ORF">Patl1_23735</name>
</gene>
<evidence type="ECO:0000313" key="1">
    <source>
        <dbReference type="EMBL" id="KAJ0079573.1"/>
    </source>
</evidence>
<organism evidence="1 2">
    <name type="scientific">Pistacia atlantica</name>
    <dbReference type="NCBI Taxonomy" id="434234"/>
    <lineage>
        <taxon>Eukaryota</taxon>
        <taxon>Viridiplantae</taxon>
        <taxon>Streptophyta</taxon>
        <taxon>Embryophyta</taxon>
        <taxon>Tracheophyta</taxon>
        <taxon>Spermatophyta</taxon>
        <taxon>Magnoliopsida</taxon>
        <taxon>eudicotyledons</taxon>
        <taxon>Gunneridae</taxon>
        <taxon>Pentapetalae</taxon>
        <taxon>rosids</taxon>
        <taxon>malvids</taxon>
        <taxon>Sapindales</taxon>
        <taxon>Anacardiaceae</taxon>
        <taxon>Pistacia</taxon>
    </lineage>
</organism>